<dbReference type="Gene3D" id="3.40.250.10">
    <property type="entry name" value="Rhodanese-like domain"/>
    <property type="match status" value="1"/>
</dbReference>
<evidence type="ECO:0000259" key="1">
    <source>
        <dbReference type="PROSITE" id="PS50206"/>
    </source>
</evidence>
<evidence type="ECO:0000313" key="2">
    <source>
        <dbReference type="EMBL" id="KAL3810935.1"/>
    </source>
</evidence>
<dbReference type="PANTHER" id="PTHR44086">
    <property type="entry name" value="THIOSULFATE SULFURTRANSFERASE RDL2, MITOCHONDRIAL-RELATED"/>
    <property type="match status" value="1"/>
</dbReference>
<keyword evidence="3" id="KW-1185">Reference proteome</keyword>
<dbReference type="InterPro" id="IPR001763">
    <property type="entry name" value="Rhodanese-like_dom"/>
</dbReference>
<gene>
    <name evidence="2" type="ORF">ACHAXA_001108</name>
</gene>
<organism evidence="2 3">
    <name type="scientific">Cyclostephanos tholiformis</name>
    <dbReference type="NCBI Taxonomy" id="382380"/>
    <lineage>
        <taxon>Eukaryota</taxon>
        <taxon>Sar</taxon>
        <taxon>Stramenopiles</taxon>
        <taxon>Ochrophyta</taxon>
        <taxon>Bacillariophyta</taxon>
        <taxon>Coscinodiscophyceae</taxon>
        <taxon>Thalassiosirophycidae</taxon>
        <taxon>Stephanodiscales</taxon>
        <taxon>Stephanodiscaceae</taxon>
        <taxon>Cyclostephanos</taxon>
    </lineage>
</organism>
<comment type="caution">
    <text evidence="2">The sequence shown here is derived from an EMBL/GenBank/DDBJ whole genome shotgun (WGS) entry which is preliminary data.</text>
</comment>
<dbReference type="Pfam" id="PF00581">
    <property type="entry name" value="Rhodanese"/>
    <property type="match status" value="1"/>
</dbReference>
<evidence type="ECO:0000313" key="3">
    <source>
        <dbReference type="Proteomes" id="UP001530377"/>
    </source>
</evidence>
<dbReference type="Proteomes" id="UP001530377">
    <property type="component" value="Unassembled WGS sequence"/>
</dbReference>
<name>A0ABD3RD32_9STRA</name>
<accession>A0ABD3RD32</accession>
<dbReference type="InterPro" id="IPR036873">
    <property type="entry name" value="Rhodanese-like_dom_sf"/>
</dbReference>
<dbReference type="EMBL" id="JALLPB020000291">
    <property type="protein sequence ID" value="KAL3810935.1"/>
    <property type="molecule type" value="Genomic_DNA"/>
</dbReference>
<dbReference type="AlphaFoldDB" id="A0ABD3RD32"/>
<dbReference type="SUPFAM" id="SSF52821">
    <property type="entry name" value="Rhodanese/Cell cycle control phosphatase"/>
    <property type="match status" value="1"/>
</dbReference>
<dbReference type="CDD" id="cd00158">
    <property type="entry name" value="RHOD"/>
    <property type="match status" value="1"/>
</dbReference>
<protein>
    <recommendedName>
        <fullName evidence="1">Rhodanese domain-containing protein</fullName>
    </recommendedName>
</protein>
<feature type="domain" description="Rhodanese" evidence="1">
    <location>
        <begin position="19"/>
        <end position="109"/>
    </location>
</feature>
<proteinExistence type="predicted"/>
<sequence>MGKTMSSLSTAEQVKSAANAPGAVFLDVRNDAEVKEARLVSKPFLHVSCTLDDSSELEAKADNILPDKNAPVIVFCRSGRRAGKAKETLEQLGYTRVLNAGGLDDLLVKLK</sequence>
<dbReference type="SMART" id="SM00450">
    <property type="entry name" value="RHOD"/>
    <property type="match status" value="1"/>
</dbReference>
<dbReference type="PANTHER" id="PTHR44086:SF10">
    <property type="entry name" value="THIOSULFATE SULFURTRANSFERASE_RHODANESE-LIKE DOMAIN-CONTAINING PROTEIN 3"/>
    <property type="match status" value="1"/>
</dbReference>
<dbReference type="PROSITE" id="PS50206">
    <property type="entry name" value="RHODANESE_3"/>
    <property type="match status" value="1"/>
</dbReference>
<reference evidence="2 3" key="1">
    <citation type="submission" date="2024-10" db="EMBL/GenBank/DDBJ databases">
        <title>Updated reference genomes for cyclostephanoid diatoms.</title>
        <authorList>
            <person name="Roberts W.R."/>
            <person name="Alverson A.J."/>
        </authorList>
    </citation>
    <scope>NUCLEOTIDE SEQUENCE [LARGE SCALE GENOMIC DNA]</scope>
    <source>
        <strain evidence="2 3">AJA228-03</strain>
    </source>
</reference>